<sequence length="453" mass="52602">MDFVDPSDALFNIPELLPHENIYQIQVGSKLFKVSGASLSSDGPSFFTDYFNSQEDKDASHVLTIDRSDLVFETIMAHLQGYPLSVLDEKEFITLFLDSLYYRLPRLKRMLQKYDYHFINIGGKHFKFSISVFDRPGDSPNYFNVLIDSMLVEVENLFRDKKMIRPPSHFIPFVTRSSELFQEILNLLTDDDYVVPDHISISNLLKECKFYCLLNLQQRLLPNKITSNPFCKREEITMKLQHLRRTGIKLLTQNAADMKACEIRSDSESEESSFCPNKKQKLTSPAEWDMISYQRPYVDKNPRDLIVQIDSGDLTLYFNKRMKTIHVNIANPSICSMLRSLFIDIKKKNNIQESHFEYPNFRGYVFLTCVIMADLTINGLPCKNVCSKIDEIKTNEQIYDFSNGDGMMPGLRLYVVGPSLWRLGVKDQHIIMLPLKLNCITNLRQFNKHLEFV</sequence>
<dbReference type="PANTHER" id="PTHR31758:SF2">
    <property type="entry name" value="BTB_POZ DOMAIN-CONTAINING PROTEIN YLR108C"/>
    <property type="match status" value="1"/>
</dbReference>
<feature type="domain" description="BTB" evidence="1">
    <location>
        <begin position="21"/>
        <end position="119"/>
    </location>
</feature>
<dbReference type="Gene3D" id="3.30.710.10">
    <property type="entry name" value="Potassium Channel Kv1.1, Chain A"/>
    <property type="match status" value="2"/>
</dbReference>
<gene>
    <name evidence="2" type="ORF">KLDO_g4491</name>
</gene>
<accession>A0A0A8LDH9</accession>
<dbReference type="OrthoDB" id="2414723at2759"/>
<comment type="caution">
    <text evidence="2">The sequence shown here is derived from an EMBL/GenBank/DDBJ whole genome shotgun (WGS) entry which is preliminary data.</text>
</comment>
<dbReference type="SMART" id="SM00225">
    <property type="entry name" value="BTB"/>
    <property type="match status" value="1"/>
</dbReference>
<dbReference type="InterPro" id="IPR003131">
    <property type="entry name" value="T1-type_BTB"/>
</dbReference>
<dbReference type="SUPFAM" id="SSF54695">
    <property type="entry name" value="POZ domain"/>
    <property type="match status" value="2"/>
</dbReference>
<dbReference type="PANTHER" id="PTHR31758">
    <property type="entry name" value="BTB/POZ DOMAIN-CONTAINING PROTEIN YLR108C"/>
    <property type="match status" value="1"/>
</dbReference>
<dbReference type="InterPro" id="IPR011333">
    <property type="entry name" value="SKP1/BTB/POZ_sf"/>
</dbReference>
<dbReference type="EMBL" id="CCBQ010000047">
    <property type="protein sequence ID" value="CDO96284.1"/>
    <property type="molecule type" value="Genomic_DNA"/>
</dbReference>
<dbReference type="AlphaFoldDB" id="A0A0A8LDH9"/>
<reference evidence="2 3" key="1">
    <citation type="submission" date="2014-03" db="EMBL/GenBank/DDBJ databases">
        <title>The genome of Kluyveromyces dobzhanskii.</title>
        <authorList>
            <person name="Nystedt B."/>
            <person name="Astrom S."/>
        </authorList>
    </citation>
    <scope>NUCLEOTIDE SEQUENCE [LARGE SCALE GENOMIC DNA]</scope>
    <source>
        <strain evidence="2 3">CBS 2104</strain>
    </source>
</reference>
<evidence type="ECO:0000313" key="2">
    <source>
        <dbReference type="EMBL" id="CDO96284.1"/>
    </source>
</evidence>
<dbReference type="InterPro" id="IPR000210">
    <property type="entry name" value="BTB/POZ_dom"/>
</dbReference>
<dbReference type="Pfam" id="PF02214">
    <property type="entry name" value="BTB_2"/>
    <property type="match status" value="2"/>
</dbReference>
<evidence type="ECO:0000313" key="3">
    <source>
        <dbReference type="Proteomes" id="UP000031516"/>
    </source>
</evidence>
<proteinExistence type="predicted"/>
<dbReference type="Proteomes" id="UP000031516">
    <property type="component" value="Unassembled WGS sequence"/>
</dbReference>
<keyword evidence="3" id="KW-1185">Reference proteome</keyword>
<organism evidence="2 3">
    <name type="scientific">Kluyveromyces dobzhanskii CBS 2104</name>
    <dbReference type="NCBI Taxonomy" id="1427455"/>
    <lineage>
        <taxon>Eukaryota</taxon>
        <taxon>Fungi</taxon>
        <taxon>Dikarya</taxon>
        <taxon>Ascomycota</taxon>
        <taxon>Saccharomycotina</taxon>
        <taxon>Saccharomycetes</taxon>
        <taxon>Saccharomycetales</taxon>
        <taxon>Saccharomycetaceae</taxon>
        <taxon>Kluyveromyces</taxon>
    </lineage>
</organism>
<evidence type="ECO:0000259" key="1">
    <source>
        <dbReference type="SMART" id="SM00225"/>
    </source>
</evidence>
<name>A0A0A8LDH9_9SACH</name>
<protein>
    <submittedName>
        <fullName evidence="2">WGS project CCBQ000000000 data, contig 00058</fullName>
    </submittedName>
</protein>
<dbReference type="GO" id="GO:0051260">
    <property type="term" value="P:protein homooligomerization"/>
    <property type="evidence" value="ECO:0007669"/>
    <property type="project" value="InterPro"/>
</dbReference>